<dbReference type="InterPro" id="IPR036188">
    <property type="entry name" value="FAD/NAD-bd_sf"/>
</dbReference>
<dbReference type="OrthoDB" id="66881at2759"/>
<evidence type="ECO:0000256" key="3">
    <source>
        <dbReference type="ARBA" id="ARBA00022827"/>
    </source>
</evidence>
<dbReference type="Pfam" id="PF00743">
    <property type="entry name" value="FMO-like"/>
    <property type="match status" value="1"/>
</dbReference>
<evidence type="ECO:0000256" key="4">
    <source>
        <dbReference type="ARBA" id="ARBA00023002"/>
    </source>
</evidence>
<dbReference type="SUPFAM" id="SSF51735">
    <property type="entry name" value="NAD(P)-binding Rossmann-fold domains"/>
    <property type="match status" value="1"/>
</dbReference>
<reference evidence="6 7" key="1">
    <citation type="journal article" date="2018" name="Mol. Biol. Evol.">
        <title>Broad Genomic Sampling Reveals a Smut Pathogenic Ancestry of the Fungal Clade Ustilaginomycotina.</title>
        <authorList>
            <person name="Kijpornyongpan T."/>
            <person name="Mondo S.J."/>
            <person name="Barry K."/>
            <person name="Sandor L."/>
            <person name="Lee J."/>
            <person name="Lipzen A."/>
            <person name="Pangilinan J."/>
            <person name="LaButti K."/>
            <person name="Hainaut M."/>
            <person name="Henrissat B."/>
            <person name="Grigoriev I.V."/>
            <person name="Spatafora J.W."/>
            <person name="Aime M.C."/>
        </authorList>
    </citation>
    <scope>NUCLEOTIDE SEQUENCE [LARGE SCALE GENOMIC DNA]</scope>
    <source>
        <strain evidence="6 7">MCA 4186</strain>
    </source>
</reference>
<dbReference type="Proteomes" id="UP000245946">
    <property type="component" value="Unassembled WGS sequence"/>
</dbReference>
<keyword evidence="7" id="KW-1185">Reference proteome</keyword>
<keyword evidence="2" id="KW-0285">Flavoprotein</keyword>
<dbReference type="GO" id="GO:0004499">
    <property type="term" value="F:N,N-dimethylaniline monooxygenase activity"/>
    <property type="evidence" value="ECO:0007669"/>
    <property type="project" value="InterPro"/>
</dbReference>
<evidence type="ECO:0000313" key="7">
    <source>
        <dbReference type="Proteomes" id="UP000245946"/>
    </source>
</evidence>
<feature type="compositionally biased region" description="Polar residues" evidence="5">
    <location>
        <begin position="537"/>
        <end position="547"/>
    </location>
</feature>
<dbReference type="GO" id="GO:0050660">
    <property type="term" value="F:flavin adenine dinucleotide binding"/>
    <property type="evidence" value="ECO:0007669"/>
    <property type="project" value="InterPro"/>
</dbReference>
<feature type="region of interest" description="Disordered" evidence="5">
    <location>
        <begin position="525"/>
        <end position="547"/>
    </location>
</feature>
<evidence type="ECO:0000313" key="6">
    <source>
        <dbReference type="EMBL" id="PWN96159.1"/>
    </source>
</evidence>
<dbReference type="STRING" id="58919.A0A316Z3I9"/>
<dbReference type="GeneID" id="37273452"/>
<dbReference type="AlphaFoldDB" id="A0A316Z3I9"/>
<keyword evidence="4" id="KW-0560">Oxidoreductase</keyword>
<organism evidence="6 7">
    <name type="scientific">Tilletiopsis washingtonensis</name>
    <dbReference type="NCBI Taxonomy" id="58919"/>
    <lineage>
        <taxon>Eukaryota</taxon>
        <taxon>Fungi</taxon>
        <taxon>Dikarya</taxon>
        <taxon>Basidiomycota</taxon>
        <taxon>Ustilaginomycotina</taxon>
        <taxon>Exobasidiomycetes</taxon>
        <taxon>Entylomatales</taxon>
        <taxon>Entylomatales incertae sedis</taxon>
        <taxon>Tilletiopsis</taxon>
    </lineage>
</organism>
<dbReference type="EMBL" id="KZ819300">
    <property type="protein sequence ID" value="PWN96159.1"/>
    <property type="molecule type" value="Genomic_DNA"/>
</dbReference>
<evidence type="ECO:0000256" key="5">
    <source>
        <dbReference type="SAM" id="MobiDB-lite"/>
    </source>
</evidence>
<keyword evidence="3" id="KW-0274">FAD</keyword>
<gene>
    <name evidence="6" type="ORF">FA09DRAFT_93516</name>
</gene>
<dbReference type="SUPFAM" id="SSF51905">
    <property type="entry name" value="FAD/NAD(P)-binding domain"/>
    <property type="match status" value="1"/>
</dbReference>
<dbReference type="InterPro" id="IPR036291">
    <property type="entry name" value="NAD(P)-bd_dom_sf"/>
</dbReference>
<comment type="similarity">
    <text evidence="1">Belongs to the FMO family.</text>
</comment>
<protein>
    <submittedName>
        <fullName evidence="6">FAD/NAD(P)-binding domain-containing protein</fullName>
    </submittedName>
</protein>
<name>A0A316Z3I9_9BASI</name>
<dbReference type="InterPro" id="IPR050346">
    <property type="entry name" value="FMO-like"/>
</dbReference>
<dbReference type="InterPro" id="IPR020946">
    <property type="entry name" value="Flavin_mOase-like"/>
</dbReference>
<evidence type="ECO:0000256" key="2">
    <source>
        <dbReference type="ARBA" id="ARBA00022630"/>
    </source>
</evidence>
<dbReference type="RefSeq" id="XP_025596438.1">
    <property type="nucleotide sequence ID" value="XM_025745908.1"/>
</dbReference>
<dbReference type="GO" id="GO:0050661">
    <property type="term" value="F:NADP binding"/>
    <property type="evidence" value="ECO:0007669"/>
    <property type="project" value="InterPro"/>
</dbReference>
<dbReference type="PANTHER" id="PTHR23023">
    <property type="entry name" value="DIMETHYLANILINE MONOOXYGENASE"/>
    <property type="match status" value="1"/>
</dbReference>
<sequence>MALSSLDPLGLVSLLYQGMQLILAWLFAPLPPHAHAHVQKPLGRVAVIGAGITGVSSAAHLVGHGFDVTLFEAGDRSNLGGIWANVNSSSGLQISSLMYRFHPLVRWTKGYPKKQEILDNVTRVWETYELEEKTHFNTKVTSVTRHRSSSDPEERGHGRWIINNDDSVVYDGIIVSVGTCGKPKWLQLPGQDKFKGKIVHSSQLDDVELTGKKVLIIGGGASGVEALELAVEKKAKQSIILARSDKWIIPRFTIVDVLLALQPFGRQTRFSIIPEFLLRKLHYRDLEQKMAPYHNGFFTGTPIVNTSCLNHIRQGKADYVRGDVVTLTEGGVEFNKRRREQKSGDEGSKIHYDADVIVLAAGFERPSMDFLPKDLFPEDYERPNMYLQVFSVQDCSVLCTNSTFKDAVGTIGNWHIGIYSRALALFLMEPSTRPVPRDMRLWVDLIRYIKQNAPAGGLEFFTYTELVIWLVSFLFFRVSRIKFFFFVCFGLGFWAREENGKGKPTGKPHFRLSLSKLVPHFRSKIHKPKQLGGPISASRSKQSNKQS</sequence>
<dbReference type="Gene3D" id="3.50.50.60">
    <property type="entry name" value="FAD/NAD(P)-binding domain"/>
    <property type="match status" value="1"/>
</dbReference>
<proteinExistence type="inferred from homology"/>
<evidence type="ECO:0000256" key="1">
    <source>
        <dbReference type="ARBA" id="ARBA00009183"/>
    </source>
</evidence>
<accession>A0A316Z3I9</accession>